<dbReference type="AlphaFoldDB" id="A0A133UVG6"/>
<name>A0A133UVG6_9EURY</name>
<organism evidence="1 2">
    <name type="scientific">candidate division MSBL1 archaeon SCGC-AAA259I09</name>
    <dbReference type="NCBI Taxonomy" id="1698267"/>
    <lineage>
        <taxon>Archaea</taxon>
        <taxon>Methanobacteriati</taxon>
        <taxon>Methanobacteriota</taxon>
        <taxon>candidate division MSBL1</taxon>
    </lineage>
</organism>
<keyword evidence="2" id="KW-1185">Reference proteome</keyword>
<dbReference type="PATRIC" id="fig|1698267.3.peg.1524"/>
<evidence type="ECO:0008006" key="3">
    <source>
        <dbReference type="Google" id="ProtNLM"/>
    </source>
</evidence>
<evidence type="ECO:0000313" key="2">
    <source>
        <dbReference type="Proteomes" id="UP000070463"/>
    </source>
</evidence>
<comment type="caution">
    <text evidence="1">The sequence shown here is derived from an EMBL/GenBank/DDBJ whole genome shotgun (WGS) entry which is preliminary data.</text>
</comment>
<dbReference type="Proteomes" id="UP000070463">
    <property type="component" value="Unassembled WGS sequence"/>
</dbReference>
<proteinExistence type="predicted"/>
<evidence type="ECO:0000313" key="1">
    <source>
        <dbReference type="EMBL" id="KXA98146.1"/>
    </source>
</evidence>
<reference evidence="1 2" key="1">
    <citation type="journal article" date="2016" name="Sci. Rep.">
        <title>Metabolic traits of an uncultured archaeal lineage -MSBL1- from brine pools of the Red Sea.</title>
        <authorList>
            <person name="Mwirichia R."/>
            <person name="Alam I."/>
            <person name="Rashid M."/>
            <person name="Vinu M."/>
            <person name="Ba-Alawi W."/>
            <person name="Anthony Kamau A."/>
            <person name="Kamanda Ngugi D."/>
            <person name="Goker M."/>
            <person name="Klenk H.P."/>
            <person name="Bajic V."/>
            <person name="Stingl U."/>
        </authorList>
    </citation>
    <scope>NUCLEOTIDE SEQUENCE [LARGE SCALE GENOMIC DNA]</scope>
    <source>
        <strain evidence="1">SCGC-AAA259I09</strain>
    </source>
</reference>
<gene>
    <name evidence="1" type="ORF">AKJ37_01070</name>
</gene>
<accession>A0A133UVG6</accession>
<dbReference type="EMBL" id="LHXR01000007">
    <property type="protein sequence ID" value="KXA98146.1"/>
    <property type="molecule type" value="Genomic_DNA"/>
</dbReference>
<protein>
    <recommendedName>
        <fullName evidence="3">DNA primase</fullName>
    </recommendedName>
</protein>
<sequence>MTKRNKTPPRYLIRARFEIDGEVERPDVVGAIFGQTSEVLEDEFDFRKLQEDGKIGRINVSLKTEGGNSKGWISIPSGLGKKKTAIIGAALETINQVGAYGAEINVKNIKGARKAKRRYVKERAQELVKKIESIERTGRKGEKLSRRFELEKFSKIIDELKGTLKAWLLNKKLEKIKETEVKKIKKEIKNLENVKVIVFDGIVTQQLAELAKEEGVEYLVGMRERVKRKPSGVEIFTLDDF</sequence>